<dbReference type="SUPFAM" id="SSF46785">
    <property type="entry name" value="Winged helix' DNA-binding domain"/>
    <property type="match status" value="1"/>
</dbReference>
<gene>
    <name evidence="2" type="ORF">GCM10010470_21220</name>
</gene>
<keyword evidence="3" id="KW-1185">Reference proteome</keyword>
<protein>
    <submittedName>
        <fullName evidence="2">Winged helix-turn-helix domain-containing protein</fullName>
    </submittedName>
</protein>
<evidence type="ECO:0000313" key="3">
    <source>
        <dbReference type="Proteomes" id="UP001500979"/>
    </source>
</evidence>
<dbReference type="PROSITE" id="PS50987">
    <property type="entry name" value="HTH_ARSR_2"/>
    <property type="match status" value="1"/>
</dbReference>
<dbReference type="Gene3D" id="1.10.10.10">
    <property type="entry name" value="Winged helix-like DNA-binding domain superfamily/Winged helix DNA-binding domain"/>
    <property type="match status" value="1"/>
</dbReference>
<dbReference type="InterPro" id="IPR036390">
    <property type="entry name" value="WH_DNA-bd_sf"/>
</dbReference>
<dbReference type="PANTHER" id="PTHR39168">
    <property type="entry name" value="TRANSCRIPTIONAL REGULATOR-RELATED"/>
    <property type="match status" value="1"/>
</dbReference>
<dbReference type="InterPro" id="IPR036388">
    <property type="entry name" value="WH-like_DNA-bd_sf"/>
</dbReference>
<dbReference type="Proteomes" id="UP001500979">
    <property type="component" value="Unassembled WGS sequence"/>
</dbReference>
<proteinExistence type="predicted"/>
<dbReference type="PANTHER" id="PTHR39168:SF1">
    <property type="entry name" value="TRANSCRIPTIONAL REGULATORY PROTEIN"/>
    <property type="match status" value="1"/>
</dbReference>
<dbReference type="EMBL" id="BAAAUX010000011">
    <property type="protein sequence ID" value="GAA2786655.1"/>
    <property type="molecule type" value="Genomic_DNA"/>
</dbReference>
<evidence type="ECO:0000313" key="2">
    <source>
        <dbReference type="EMBL" id="GAA2786655.1"/>
    </source>
</evidence>
<dbReference type="SMART" id="SM00418">
    <property type="entry name" value="HTH_ARSR"/>
    <property type="match status" value="1"/>
</dbReference>
<dbReference type="RefSeq" id="WP_344679397.1">
    <property type="nucleotide sequence ID" value="NZ_BAAAUX010000011.1"/>
</dbReference>
<dbReference type="InterPro" id="IPR011991">
    <property type="entry name" value="ArsR-like_HTH"/>
</dbReference>
<name>A0ABN3VCI6_9PSEU</name>
<dbReference type="InterPro" id="IPR001845">
    <property type="entry name" value="HTH_ArsR_DNA-bd_dom"/>
</dbReference>
<reference evidence="2 3" key="1">
    <citation type="journal article" date="2019" name="Int. J. Syst. Evol. Microbiol.">
        <title>The Global Catalogue of Microorganisms (GCM) 10K type strain sequencing project: providing services to taxonomists for standard genome sequencing and annotation.</title>
        <authorList>
            <consortium name="The Broad Institute Genomics Platform"/>
            <consortium name="The Broad Institute Genome Sequencing Center for Infectious Disease"/>
            <person name="Wu L."/>
            <person name="Ma J."/>
        </authorList>
    </citation>
    <scope>NUCLEOTIDE SEQUENCE [LARGE SCALE GENOMIC DNA]</scope>
    <source>
        <strain evidence="2 3">JCM 9383</strain>
    </source>
</reference>
<sequence length="230" mass="24635">MSAEGIATTAGALANGTRAAFCDALLDGRAWSLSELARHAGVSMPTASEHATVLVQAGLCREDRRGRSRYIELADERVAACIEELASLAPHRPAPASGLKAVTKREALARGRTCYDHLAGRLGVAVTDALRNLGVLDETLAVSPEGLGWIERNLDGPVATGRRPLARQCLDWTERRPHLAGAAGAHICRALFERRWIRRAGAGRAVAVTPEGAERLAELLHEPFSTRGIR</sequence>
<feature type="domain" description="HTH arsR-type" evidence="1">
    <location>
        <begin position="1"/>
        <end position="93"/>
    </location>
</feature>
<evidence type="ECO:0000259" key="1">
    <source>
        <dbReference type="PROSITE" id="PS50987"/>
    </source>
</evidence>
<accession>A0ABN3VCI6</accession>
<organism evidence="2 3">
    <name type="scientific">Saccharopolyspora taberi</name>
    <dbReference type="NCBI Taxonomy" id="60895"/>
    <lineage>
        <taxon>Bacteria</taxon>
        <taxon>Bacillati</taxon>
        <taxon>Actinomycetota</taxon>
        <taxon>Actinomycetes</taxon>
        <taxon>Pseudonocardiales</taxon>
        <taxon>Pseudonocardiaceae</taxon>
        <taxon>Saccharopolyspora</taxon>
    </lineage>
</organism>
<dbReference type="InterPro" id="IPR052543">
    <property type="entry name" value="HTH_Metal-responsive_Reg"/>
</dbReference>
<comment type="caution">
    <text evidence="2">The sequence shown here is derived from an EMBL/GenBank/DDBJ whole genome shotgun (WGS) entry which is preliminary data.</text>
</comment>
<dbReference type="Pfam" id="PF12840">
    <property type="entry name" value="HTH_20"/>
    <property type="match status" value="1"/>
</dbReference>
<dbReference type="CDD" id="cd00090">
    <property type="entry name" value="HTH_ARSR"/>
    <property type="match status" value="1"/>
</dbReference>